<evidence type="ECO:0000256" key="1">
    <source>
        <dbReference type="ARBA" id="ARBA00022448"/>
    </source>
</evidence>
<keyword evidence="2" id="KW-0547">Nucleotide-binding</keyword>
<dbReference type="InterPro" id="IPR051120">
    <property type="entry name" value="ABC_AA/LPS_Transport"/>
</dbReference>
<sequence>MRSVVAPPRRARRVTATALLEVRDIVVRFGGVTAVGGVSFDVGDGQICGLIGPNGAGKTTLFNCISGFYRPNEGEIRFDGQRITGAPRHRMAGLGIGRTFQNLALFRSLSVRDNVLAGAHHLGRAGFLACALRLPGAVREAAATAGEARRLLALLDLEAVADIPVASLPFGTQKRVELARALISRPRLLLLDEPAGGLNHGEVDDLADLLRRIRAEFSLSILLVEHHMNLVMHVSDKVVALDFGRKIADGTPLEVRTNAEVIAAYLGEAPRERAA</sequence>
<dbReference type="GO" id="GO:0005886">
    <property type="term" value="C:plasma membrane"/>
    <property type="evidence" value="ECO:0007669"/>
    <property type="project" value="TreeGrafter"/>
</dbReference>
<reference evidence="5" key="1">
    <citation type="submission" date="2020-01" db="EMBL/GenBank/DDBJ databases">
        <authorList>
            <person name="Rat A."/>
        </authorList>
    </citation>
    <scope>NUCLEOTIDE SEQUENCE</scope>
    <source>
        <strain evidence="5">LMG 31161</strain>
    </source>
</reference>
<evidence type="ECO:0000259" key="4">
    <source>
        <dbReference type="PROSITE" id="PS50893"/>
    </source>
</evidence>
<evidence type="ECO:0000313" key="8">
    <source>
        <dbReference type="Proteomes" id="UP001138708"/>
    </source>
</evidence>
<comment type="caution">
    <text evidence="5">The sequence shown here is derived from an EMBL/GenBank/DDBJ whole genome shotgun (WGS) entry which is preliminary data.</text>
</comment>
<dbReference type="InterPro" id="IPR003439">
    <property type="entry name" value="ABC_transporter-like_ATP-bd"/>
</dbReference>
<evidence type="ECO:0000313" key="6">
    <source>
        <dbReference type="EMBL" id="NKE17471.1"/>
    </source>
</evidence>
<keyword evidence="3 5" id="KW-0067">ATP-binding</keyword>
<dbReference type="Pfam" id="PF00005">
    <property type="entry name" value="ABC_tran"/>
    <property type="match status" value="1"/>
</dbReference>
<gene>
    <name evidence="6" type="ORF">GWK15_10995</name>
    <name evidence="5" type="ORF">GXW75_19060</name>
</gene>
<dbReference type="AlphaFoldDB" id="A0A9X9WM02"/>
<evidence type="ECO:0000256" key="2">
    <source>
        <dbReference type="ARBA" id="ARBA00022741"/>
    </source>
</evidence>
<proteinExistence type="predicted"/>
<dbReference type="EMBL" id="JAAVUP010000002">
    <property type="protein sequence ID" value="NKE17471.1"/>
    <property type="molecule type" value="Genomic_DNA"/>
</dbReference>
<dbReference type="CDD" id="cd03219">
    <property type="entry name" value="ABC_Mj1267_LivG_branched"/>
    <property type="match status" value="1"/>
</dbReference>
<dbReference type="EMBL" id="JAAEDK010000051">
    <property type="protein sequence ID" value="MBR0661362.1"/>
    <property type="molecule type" value="Genomic_DNA"/>
</dbReference>
<reference evidence="6 7" key="2">
    <citation type="submission" date="2020-02" db="EMBL/GenBank/DDBJ databases">
        <authorList>
            <person name="Sun Q."/>
            <person name="Inoue M."/>
        </authorList>
    </citation>
    <scope>NUCLEOTIDE SEQUENCE [LARGE SCALE GENOMIC DNA]</scope>
    <source>
        <strain evidence="6 7">KCTC 22478</strain>
    </source>
</reference>
<dbReference type="GO" id="GO:0016887">
    <property type="term" value="F:ATP hydrolysis activity"/>
    <property type="evidence" value="ECO:0007669"/>
    <property type="project" value="InterPro"/>
</dbReference>
<name>A0A9X9WM02_9PROT</name>
<dbReference type="Pfam" id="PF12399">
    <property type="entry name" value="BCA_ABC_TP_C"/>
    <property type="match status" value="1"/>
</dbReference>
<evidence type="ECO:0000256" key="3">
    <source>
        <dbReference type="ARBA" id="ARBA00022840"/>
    </source>
</evidence>
<organism evidence="5 8">
    <name type="scientific">Neoroseomonas oryzicola</name>
    <dbReference type="NCBI Taxonomy" id="535904"/>
    <lineage>
        <taxon>Bacteria</taxon>
        <taxon>Pseudomonadati</taxon>
        <taxon>Pseudomonadota</taxon>
        <taxon>Alphaproteobacteria</taxon>
        <taxon>Acetobacterales</taxon>
        <taxon>Acetobacteraceae</taxon>
        <taxon>Neoroseomonas</taxon>
    </lineage>
</organism>
<dbReference type="FunFam" id="3.40.50.300:FF:000421">
    <property type="entry name" value="Branched-chain amino acid ABC transporter ATP-binding protein"/>
    <property type="match status" value="1"/>
</dbReference>
<dbReference type="InterPro" id="IPR027417">
    <property type="entry name" value="P-loop_NTPase"/>
</dbReference>
<reference evidence="5" key="3">
    <citation type="journal article" date="2021" name="Syst. Appl. Microbiol.">
        <title>Roseomonas hellenica sp. nov., isolated from roots of wild-growing Alkanna tinctoria.</title>
        <authorList>
            <person name="Rat A."/>
            <person name="Naranjo H.D."/>
            <person name="Lebbe L."/>
            <person name="Cnockaert M."/>
            <person name="Krigas N."/>
            <person name="Grigoriadou K."/>
            <person name="Maloupa E."/>
            <person name="Willems A."/>
        </authorList>
    </citation>
    <scope>NUCLEOTIDE SEQUENCE</scope>
    <source>
        <strain evidence="5">LMG 31161</strain>
    </source>
</reference>
<dbReference type="PANTHER" id="PTHR45772:SF4">
    <property type="entry name" value="ABC TRANSPORTER ATP-BINDING PROTEIN"/>
    <property type="match status" value="1"/>
</dbReference>
<dbReference type="InterPro" id="IPR003593">
    <property type="entry name" value="AAA+_ATPase"/>
</dbReference>
<dbReference type="GO" id="GO:0005524">
    <property type="term" value="F:ATP binding"/>
    <property type="evidence" value="ECO:0007669"/>
    <property type="project" value="UniProtKB-KW"/>
</dbReference>
<keyword evidence="7" id="KW-1185">Reference proteome</keyword>
<evidence type="ECO:0000313" key="5">
    <source>
        <dbReference type="EMBL" id="MBR0661362.1"/>
    </source>
</evidence>
<evidence type="ECO:0000313" key="7">
    <source>
        <dbReference type="Proteomes" id="UP000746741"/>
    </source>
</evidence>
<dbReference type="InterPro" id="IPR032823">
    <property type="entry name" value="BCA_ABC_TP_C"/>
</dbReference>
<dbReference type="SMART" id="SM00382">
    <property type="entry name" value="AAA"/>
    <property type="match status" value="1"/>
</dbReference>
<dbReference type="Proteomes" id="UP000746741">
    <property type="component" value="Unassembled WGS sequence"/>
</dbReference>
<accession>A0A9X9WM02</accession>
<protein>
    <submittedName>
        <fullName evidence="5">ABC transporter ATP-binding protein</fullName>
    </submittedName>
</protein>
<dbReference type="PROSITE" id="PS50893">
    <property type="entry name" value="ABC_TRANSPORTER_2"/>
    <property type="match status" value="1"/>
</dbReference>
<dbReference type="PANTHER" id="PTHR45772">
    <property type="entry name" value="CONSERVED COMPONENT OF ABC TRANSPORTER FOR NATURAL AMINO ACIDS-RELATED"/>
    <property type="match status" value="1"/>
</dbReference>
<dbReference type="Proteomes" id="UP001138708">
    <property type="component" value="Unassembled WGS sequence"/>
</dbReference>
<dbReference type="SUPFAM" id="SSF52540">
    <property type="entry name" value="P-loop containing nucleoside triphosphate hydrolases"/>
    <property type="match status" value="1"/>
</dbReference>
<dbReference type="Gene3D" id="3.40.50.300">
    <property type="entry name" value="P-loop containing nucleotide triphosphate hydrolases"/>
    <property type="match status" value="1"/>
</dbReference>
<keyword evidence="1" id="KW-0813">Transport</keyword>
<feature type="domain" description="ABC transporter" evidence="4">
    <location>
        <begin position="20"/>
        <end position="268"/>
    </location>
</feature>